<dbReference type="PANTHER" id="PTHR31845:SF6">
    <property type="entry name" value="TRANSCRIPTION FACTOR SEF1-RELATED"/>
    <property type="match status" value="1"/>
</dbReference>
<dbReference type="CDD" id="cd00067">
    <property type="entry name" value="GAL4"/>
    <property type="match status" value="1"/>
</dbReference>
<dbReference type="GO" id="GO:0005634">
    <property type="term" value="C:nucleus"/>
    <property type="evidence" value="ECO:0007669"/>
    <property type="project" value="UniProtKB-SubCell"/>
</dbReference>
<dbReference type="GeneID" id="73472908"/>
<evidence type="ECO:0000256" key="4">
    <source>
        <dbReference type="ARBA" id="ARBA00023163"/>
    </source>
</evidence>
<dbReference type="Proteomes" id="UP000694255">
    <property type="component" value="Unassembled WGS sequence"/>
</dbReference>
<dbReference type="GO" id="GO:0008270">
    <property type="term" value="F:zinc ion binding"/>
    <property type="evidence" value="ECO:0007669"/>
    <property type="project" value="InterPro"/>
</dbReference>
<evidence type="ECO:0000256" key="5">
    <source>
        <dbReference type="ARBA" id="ARBA00023242"/>
    </source>
</evidence>
<organism evidence="7 8">
    <name type="scientific">[Candida] subhashii</name>
    <dbReference type="NCBI Taxonomy" id="561895"/>
    <lineage>
        <taxon>Eukaryota</taxon>
        <taxon>Fungi</taxon>
        <taxon>Dikarya</taxon>
        <taxon>Ascomycota</taxon>
        <taxon>Saccharomycotina</taxon>
        <taxon>Pichiomycetes</taxon>
        <taxon>Debaryomycetaceae</taxon>
        <taxon>Spathaspora</taxon>
    </lineage>
</organism>
<protein>
    <submittedName>
        <fullName evidence="7">SEF2</fullName>
    </submittedName>
</protein>
<keyword evidence="8" id="KW-1185">Reference proteome</keyword>
<dbReference type="PROSITE" id="PS50048">
    <property type="entry name" value="ZN2_CY6_FUNGAL_2"/>
    <property type="match status" value="1"/>
</dbReference>
<feature type="non-terminal residue" evidence="7">
    <location>
        <position position="516"/>
    </location>
</feature>
<proteinExistence type="predicted"/>
<dbReference type="PROSITE" id="PS00463">
    <property type="entry name" value="ZN2_CY6_FUNGAL_1"/>
    <property type="match status" value="1"/>
</dbReference>
<dbReference type="Pfam" id="PF00172">
    <property type="entry name" value="Zn_clus"/>
    <property type="match status" value="1"/>
</dbReference>
<dbReference type="SMART" id="SM00066">
    <property type="entry name" value="GAL4"/>
    <property type="match status" value="1"/>
</dbReference>
<feature type="domain" description="Zn(2)-C6 fungal-type" evidence="6">
    <location>
        <begin position="39"/>
        <end position="72"/>
    </location>
</feature>
<keyword evidence="3" id="KW-0238">DNA-binding</keyword>
<sequence length="516" mass="59704">MIMSLHSKNRLRLIIPSTTTTSSSNGNDKDKPITKVLKSCVRCRQHKTKCDALITNPLPCSHCAKKNINCTLDVITKHPNRININKHIDLIEKLTNEVEDLTYVLDKLIDRKTNMIQLLLERGKAMQQIVPPPREPSPKLIKKQVKAIPQVSTIQSVIQSPEDIPSPEILLSPFDQQHPSTSNKDSSKFILSCNKSIKPIILTHKQIHRLITNYESNFNKYLPIFPEEFFTSLDLVQFHQENELLFWCIIMTSCLNNPPIPNNKPYEIYQTLAEHIKTLVVHKLWLTTPRSLYVICALLILTTWPIPNHNSKIADNLSVKFISTMKTLSLQFGLHKLEFIDEFSHKTKLNISNEVNLNDLIRERIYKFININSNYWLINLGLANNNYNGFTTQDYIINKSSNLDILNPEIGEFDHYINSMLKISMIQSKLNENMNQLIGDTNESILLLPNQLNTSKLINFNMFEIILNDVESMLLWHDQVYLSDLIRISIEYSKLQLFVYCLSQSDISLIEYKKYI</sequence>
<comment type="subcellular location">
    <subcellularLocation>
        <location evidence="1">Nucleus</location>
    </subcellularLocation>
</comment>
<reference evidence="7 8" key="1">
    <citation type="journal article" date="2021" name="DNA Res.">
        <title>Genome analysis of Candida subhashii reveals its hybrid nature and dual mitochondrial genome conformations.</title>
        <authorList>
            <person name="Mixao V."/>
            <person name="Hegedusova E."/>
            <person name="Saus E."/>
            <person name="Pryszcz L.P."/>
            <person name="Cillingova A."/>
            <person name="Nosek J."/>
            <person name="Gabaldon T."/>
        </authorList>
    </citation>
    <scope>NUCLEOTIDE SEQUENCE [LARGE SCALE GENOMIC DNA]</scope>
    <source>
        <strain evidence="7 8">CBS 10753</strain>
    </source>
</reference>
<dbReference type="PANTHER" id="PTHR31845">
    <property type="entry name" value="FINGER DOMAIN PROTEIN, PUTATIVE-RELATED"/>
    <property type="match status" value="1"/>
</dbReference>
<dbReference type="InterPro" id="IPR051089">
    <property type="entry name" value="prtT"/>
</dbReference>
<dbReference type="EMBL" id="JAGSYN010000314">
    <property type="protein sequence ID" value="KAG7660383.1"/>
    <property type="molecule type" value="Genomic_DNA"/>
</dbReference>
<keyword evidence="2" id="KW-0805">Transcription regulation</keyword>
<keyword evidence="5" id="KW-0539">Nucleus</keyword>
<gene>
    <name evidence="7" type="ORF">J8A68_006109</name>
</gene>
<evidence type="ECO:0000259" key="6">
    <source>
        <dbReference type="PROSITE" id="PS50048"/>
    </source>
</evidence>
<comment type="caution">
    <text evidence="7">The sequence shown here is derived from an EMBL/GenBank/DDBJ whole genome shotgun (WGS) entry which is preliminary data.</text>
</comment>
<dbReference type="GO" id="GO:0000981">
    <property type="term" value="F:DNA-binding transcription factor activity, RNA polymerase II-specific"/>
    <property type="evidence" value="ECO:0007669"/>
    <property type="project" value="InterPro"/>
</dbReference>
<dbReference type="InterPro" id="IPR001138">
    <property type="entry name" value="Zn2Cys6_DnaBD"/>
</dbReference>
<evidence type="ECO:0000313" key="8">
    <source>
        <dbReference type="Proteomes" id="UP000694255"/>
    </source>
</evidence>
<evidence type="ECO:0000313" key="7">
    <source>
        <dbReference type="EMBL" id="KAG7660383.1"/>
    </source>
</evidence>
<accession>A0A8J5QEX0</accession>
<dbReference type="GO" id="GO:0000976">
    <property type="term" value="F:transcription cis-regulatory region binding"/>
    <property type="evidence" value="ECO:0007669"/>
    <property type="project" value="TreeGrafter"/>
</dbReference>
<evidence type="ECO:0000256" key="3">
    <source>
        <dbReference type="ARBA" id="ARBA00023125"/>
    </source>
</evidence>
<keyword evidence="4" id="KW-0804">Transcription</keyword>
<dbReference type="RefSeq" id="XP_049260617.1">
    <property type="nucleotide sequence ID" value="XM_049410247.1"/>
</dbReference>
<dbReference type="AlphaFoldDB" id="A0A8J5QEX0"/>
<name>A0A8J5QEX0_9ASCO</name>
<evidence type="ECO:0000256" key="2">
    <source>
        <dbReference type="ARBA" id="ARBA00023015"/>
    </source>
</evidence>
<evidence type="ECO:0000256" key="1">
    <source>
        <dbReference type="ARBA" id="ARBA00004123"/>
    </source>
</evidence>
<dbReference type="OrthoDB" id="3163292at2759"/>